<feature type="region of interest" description="Disordered" evidence="7">
    <location>
        <begin position="323"/>
        <end position="393"/>
    </location>
</feature>
<dbReference type="InterPro" id="IPR029058">
    <property type="entry name" value="AB_hydrolase_fold"/>
</dbReference>
<dbReference type="NCBIfam" id="TIGR02821">
    <property type="entry name" value="fghA_ester_D"/>
    <property type="match status" value="1"/>
</dbReference>
<keyword evidence="4 6" id="KW-0719">Serine esterase</keyword>
<dbReference type="PANTHER" id="PTHR10061:SF0">
    <property type="entry name" value="S-FORMYLGLUTATHIONE HYDROLASE"/>
    <property type="match status" value="1"/>
</dbReference>
<keyword evidence="6" id="KW-0963">Cytoplasm</keyword>
<keyword evidence="5 6" id="KW-0378">Hydrolase</keyword>
<dbReference type="GO" id="GO:0052689">
    <property type="term" value="F:carboxylic ester hydrolase activity"/>
    <property type="evidence" value="ECO:0007669"/>
    <property type="project" value="UniProtKB-KW"/>
</dbReference>
<dbReference type="Pfam" id="PF00756">
    <property type="entry name" value="Esterase"/>
    <property type="match status" value="1"/>
</dbReference>
<feature type="region of interest" description="Disordered" evidence="7">
    <location>
        <begin position="257"/>
        <end position="283"/>
    </location>
</feature>
<gene>
    <name evidence="8" type="ORF">INT48_004602</name>
</gene>
<dbReference type="EMBL" id="JAEPRE010000009">
    <property type="protein sequence ID" value="KAG2237101.1"/>
    <property type="molecule type" value="Genomic_DNA"/>
</dbReference>
<evidence type="ECO:0000256" key="5">
    <source>
        <dbReference type="ARBA" id="ARBA00022801"/>
    </source>
</evidence>
<reference evidence="8" key="1">
    <citation type="submission" date="2021-01" db="EMBL/GenBank/DDBJ databases">
        <title>Metabolic potential, ecology and presence of endohyphal bacteria is reflected in genomic diversity of Mucoromycotina.</title>
        <authorList>
            <person name="Muszewska A."/>
            <person name="Okrasinska A."/>
            <person name="Steczkiewicz K."/>
            <person name="Drgas O."/>
            <person name="Orlowska M."/>
            <person name="Perlinska-Lenart U."/>
            <person name="Aleksandrzak-Piekarczyk T."/>
            <person name="Szatraj K."/>
            <person name="Zielenkiewicz U."/>
            <person name="Pilsyk S."/>
            <person name="Malc E."/>
            <person name="Mieczkowski P."/>
            <person name="Kruszewska J.S."/>
            <person name="Biernat P."/>
            <person name="Pawlowska J."/>
        </authorList>
    </citation>
    <scope>NUCLEOTIDE SEQUENCE</scope>
    <source>
        <strain evidence="8">WA0000018081</strain>
    </source>
</reference>
<evidence type="ECO:0000313" key="9">
    <source>
        <dbReference type="Proteomes" id="UP000613177"/>
    </source>
</evidence>
<comment type="catalytic activity">
    <reaction evidence="6">
        <text>S-formylglutathione + H2O = formate + glutathione + H(+)</text>
        <dbReference type="Rhea" id="RHEA:14961"/>
        <dbReference type="ChEBI" id="CHEBI:15377"/>
        <dbReference type="ChEBI" id="CHEBI:15378"/>
        <dbReference type="ChEBI" id="CHEBI:15740"/>
        <dbReference type="ChEBI" id="CHEBI:57688"/>
        <dbReference type="ChEBI" id="CHEBI:57925"/>
        <dbReference type="EC" id="3.1.2.12"/>
    </reaction>
</comment>
<sequence length="410" mass="46080">MSIKEVSRNKCFGGYVVKYEHGSDELNCDMKFNVFLPQQATETKVPAVFFLSGLTCTEDNFIHKSGAMAEAAKHGIALITPDTSPRGVSIEGDSNSWDFGTGAGFYVDATEEKWSKHYRMYSYIVKELYSIVMEQLPIDESRVSVMGHSMGGHGALTIHIKNPSKFKTASAFSPIANPINCPWGQKAFSNYLGSDKESWKQYDTVELLKTYKNERMNILVDVGTADGFLEKELLIDELKNTTQELGRESEWNIRYQDERLDDDEDEQALSSYSTGRPDRLGLGAKFLSHNDAMRHTNNNGGMASKEELQLKNKILNQNRRAAIHREINTPTPIGKRFRPQDKNDSESDDDEEESRSTTVGTKQSKSKKKKIAVESSKPVPQNIGKKKIGSQGDFLSMYLSERAGKKKNKK</sequence>
<dbReference type="AlphaFoldDB" id="A0A8H7SXZ8"/>
<comment type="subcellular location">
    <subcellularLocation>
        <location evidence="6">Cytoplasm</location>
    </subcellularLocation>
</comment>
<proteinExistence type="inferred from homology"/>
<organism evidence="8 9">
    <name type="scientific">Thamnidium elegans</name>
    <dbReference type="NCBI Taxonomy" id="101142"/>
    <lineage>
        <taxon>Eukaryota</taxon>
        <taxon>Fungi</taxon>
        <taxon>Fungi incertae sedis</taxon>
        <taxon>Mucoromycota</taxon>
        <taxon>Mucoromycotina</taxon>
        <taxon>Mucoromycetes</taxon>
        <taxon>Mucorales</taxon>
        <taxon>Mucorineae</taxon>
        <taxon>Mucoraceae</taxon>
        <taxon>Thamnidium</taxon>
    </lineage>
</organism>
<comment type="similarity">
    <text evidence="1 6">Belongs to the esterase D family.</text>
</comment>
<comment type="function">
    <text evidence="6">Serine hydrolase involved in the detoxification of formaldehyde.</text>
</comment>
<protein>
    <recommendedName>
        <fullName evidence="3 6">S-formylglutathione hydrolase</fullName>
        <ecNumber evidence="2 6">3.1.2.12</ecNumber>
    </recommendedName>
</protein>
<dbReference type="EC" id="3.1.2.12" evidence="2 6"/>
<evidence type="ECO:0000256" key="6">
    <source>
        <dbReference type="RuleBase" id="RU363068"/>
    </source>
</evidence>
<dbReference type="Proteomes" id="UP000613177">
    <property type="component" value="Unassembled WGS sequence"/>
</dbReference>
<comment type="caution">
    <text evidence="8">The sequence shown here is derived from an EMBL/GenBank/DDBJ whole genome shotgun (WGS) entry which is preliminary data.</text>
</comment>
<name>A0A8H7SXZ8_9FUNG</name>
<dbReference type="GO" id="GO:0005829">
    <property type="term" value="C:cytosol"/>
    <property type="evidence" value="ECO:0007669"/>
    <property type="project" value="TreeGrafter"/>
</dbReference>
<evidence type="ECO:0000256" key="7">
    <source>
        <dbReference type="SAM" id="MobiDB-lite"/>
    </source>
</evidence>
<evidence type="ECO:0000256" key="3">
    <source>
        <dbReference type="ARBA" id="ARBA00016774"/>
    </source>
</evidence>
<dbReference type="GO" id="GO:0018738">
    <property type="term" value="F:S-formylglutathione hydrolase activity"/>
    <property type="evidence" value="ECO:0007669"/>
    <property type="project" value="UniProtKB-EC"/>
</dbReference>
<evidence type="ECO:0000256" key="2">
    <source>
        <dbReference type="ARBA" id="ARBA00012479"/>
    </source>
</evidence>
<dbReference type="InterPro" id="IPR014186">
    <property type="entry name" value="S-formylglutathione_hydrol"/>
</dbReference>
<dbReference type="InterPro" id="IPR000801">
    <property type="entry name" value="Esterase-like"/>
</dbReference>
<dbReference type="GO" id="GO:0046294">
    <property type="term" value="P:formaldehyde catabolic process"/>
    <property type="evidence" value="ECO:0007669"/>
    <property type="project" value="InterPro"/>
</dbReference>
<dbReference type="Gene3D" id="3.40.50.1820">
    <property type="entry name" value="alpha/beta hydrolase"/>
    <property type="match status" value="1"/>
</dbReference>
<evidence type="ECO:0000256" key="4">
    <source>
        <dbReference type="ARBA" id="ARBA00022487"/>
    </source>
</evidence>
<dbReference type="FunFam" id="3.40.50.1820:FF:000002">
    <property type="entry name" value="S-formylglutathione hydrolase"/>
    <property type="match status" value="1"/>
</dbReference>
<keyword evidence="9" id="KW-1185">Reference proteome</keyword>
<evidence type="ECO:0000313" key="8">
    <source>
        <dbReference type="EMBL" id="KAG2237101.1"/>
    </source>
</evidence>
<evidence type="ECO:0000256" key="1">
    <source>
        <dbReference type="ARBA" id="ARBA00005622"/>
    </source>
</evidence>
<dbReference type="PANTHER" id="PTHR10061">
    <property type="entry name" value="S-FORMYLGLUTATHIONE HYDROLASE"/>
    <property type="match status" value="1"/>
</dbReference>
<accession>A0A8H7SXZ8</accession>
<dbReference type="SUPFAM" id="SSF53474">
    <property type="entry name" value="alpha/beta-Hydrolases"/>
    <property type="match status" value="1"/>
</dbReference>